<organism evidence="2 3">
    <name type="scientific">Paenibacillus plantiphilus</name>
    <dbReference type="NCBI Taxonomy" id="2905650"/>
    <lineage>
        <taxon>Bacteria</taxon>
        <taxon>Bacillati</taxon>
        <taxon>Bacillota</taxon>
        <taxon>Bacilli</taxon>
        <taxon>Bacillales</taxon>
        <taxon>Paenibacillaceae</taxon>
        <taxon>Paenibacillus</taxon>
    </lineage>
</organism>
<evidence type="ECO:0000256" key="1">
    <source>
        <dbReference type="SAM" id="SignalP"/>
    </source>
</evidence>
<evidence type="ECO:0000313" key="3">
    <source>
        <dbReference type="Proteomes" id="UP000838686"/>
    </source>
</evidence>
<reference evidence="2" key="1">
    <citation type="submission" date="2022-01" db="EMBL/GenBank/DDBJ databases">
        <authorList>
            <person name="Criscuolo A."/>
        </authorList>
    </citation>
    <scope>NUCLEOTIDE SEQUENCE</scope>
    <source>
        <strain evidence="2">CIP111893</strain>
    </source>
</reference>
<sequence length="124" mass="13343">MMRAIRAVVAAAALFSMLTACSGEQPPMDPAAIDATLSTEPAPAMAGSPVELRAAFTGASFSDKVSVTFDVRLGDRPELFDASNEGDGLFNGKFTFPEKGVYDVYLHLYVDDLHITKKKQVEVQ</sequence>
<dbReference type="Proteomes" id="UP000838686">
    <property type="component" value="Unassembled WGS sequence"/>
</dbReference>
<proteinExistence type="predicted"/>
<keyword evidence="1" id="KW-0732">Signal</keyword>
<evidence type="ECO:0000313" key="2">
    <source>
        <dbReference type="EMBL" id="CAH1209460.1"/>
    </source>
</evidence>
<dbReference type="PROSITE" id="PS51257">
    <property type="entry name" value="PROKAR_LIPOPROTEIN"/>
    <property type="match status" value="1"/>
</dbReference>
<accession>A0ABN8GQK1</accession>
<dbReference type="RefSeq" id="WP_236343389.1">
    <property type="nucleotide sequence ID" value="NZ_CAKMMF010000016.1"/>
</dbReference>
<feature type="chain" id="PRO_5046060740" description="YtkA-like domain-containing protein" evidence="1">
    <location>
        <begin position="23"/>
        <end position="124"/>
    </location>
</feature>
<keyword evidence="3" id="KW-1185">Reference proteome</keyword>
<name>A0ABN8GQK1_9BACL</name>
<protein>
    <recommendedName>
        <fullName evidence="4">YtkA-like domain-containing protein</fullName>
    </recommendedName>
</protein>
<gene>
    <name evidence="2" type="ORF">PAECIP111893_03026</name>
</gene>
<feature type="signal peptide" evidence="1">
    <location>
        <begin position="1"/>
        <end position="22"/>
    </location>
</feature>
<dbReference type="EMBL" id="CAKMMF010000016">
    <property type="protein sequence ID" value="CAH1209460.1"/>
    <property type="molecule type" value="Genomic_DNA"/>
</dbReference>
<evidence type="ECO:0008006" key="4">
    <source>
        <dbReference type="Google" id="ProtNLM"/>
    </source>
</evidence>
<comment type="caution">
    <text evidence="2">The sequence shown here is derived from an EMBL/GenBank/DDBJ whole genome shotgun (WGS) entry which is preliminary data.</text>
</comment>